<comment type="caution">
    <text evidence="2">The sequence shown here is derived from an EMBL/GenBank/DDBJ whole genome shotgun (WGS) entry which is preliminary data.</text>
</comment>
<dbReference type="InterPro" id="IPR029058">
    <property type="entry name" value="AB_hydrolase_fold"/>
</dbReference>
<evidence type="ECO:0000259" key="1">
    <source>
        <dbReference type="Pfam" id="PF00561"/>
    </source>
</evidence>
<dbReference type="Pfam" id="PF00561">
    <property type="entry name" value="Abhydrolase_1"/>
    <property type="match status" value="1"/>
</dbReference>
<dbReference type="InterPro" id="IPR000073">
    <property type="entry name" value="AB_hydrolase_1"/>
</dbReference>
<dbReference type="RefSeq" id="WP_179747887.1">
    <property type="nucleotide sequence ID" value="NZ_JACCBU010000001.1"/>
</dbReference>
<dbReference type="Gene3D" id="3.40.50.1820">
    <property type="entry name" value="alpha/beta hydrolase"/>
    <property type="match status" value="1"/>
</dbReference>
<feature type="domain" description="AB hydrolase-1" evidence="1">
    <location>
        <begin position="31"/>
        <end position="268"/>
    </location>
</feature>
<dbReference type="AlphaFoldDB" id="A0A7Y9I2W2"/>
<dbReference type="InterPro" id="IPR000639">
    <property type="entry name" value="Epox_hydrolase-like"/>
</dbReference>
<dbReference type="GO" id="GO:0003824">
    <property type="term" value="F:catalytic activity"/>
    <property type="evidence" value="ECO:0007669"/>
    <property type="project" value="InterPro"/>
</dbReference>
<name>A0A7Y9I2W2_9ACTN</name>
<evidence type="ECO:0000313" key="2">
    <source>
        <dbReference type="EMBL" id="NYE69117.1"/>
    </source>
</evidence>
<gene>
    <name evidence="2" type="ORF">BKA15_000446</name>
</gene>
<sequence length="288" mass="31506">MTDDLAVDHDSHEVVCPEGRLRVITAGDTGPPVVLLSGGGTDSATLSWRHLIPDLADSFRVFAPDWPKQGRSRPWNGVADHDRLVRCVTEVLDHFGLDRVALVGLSQGGAVALSYAIDHPGRVRRLVALAPGGIIDFPPVVHQLLWLTAKIPFLNRTLPSLMARDRRSTAAFARRALFTDLPADFDEIVDEIMIESRAGSSSSDWQNTSIGPFGMTVDLRPRLSEIRCPTLFLQGDSDVGIRQHFTAAAARLVPGAKLIMLDNTGHWISRQSPELVNPMIKEFLAARG</sequence>
<reference evidence="2 3" key="1">
    <citation type="submission" date="2020-07" db="EMBL/GenBank/DDBJ databases">
        <title>Sequencing the genomes of 1000 actinobacteria strains.</title>
        <authorList>
            <person name="Klenk H.-P."/>
        </authorList>
    </citation>
    <scope>NUCLEOTIDE SEQUENCE [LARGE SCALE GENOMIC DNA]</scope>
    <source>
        <strain evidence="2 3">DSM 22083</strain>
    </source>
</reference>
<dbReference type="EMBL" id="JACCBU010000001">
    <property type="protein sequence ID" value="NYE69117.1"/>
    <property type="molecule type" value="Genomic_DNA"/>
</dbReference>
<protein>
    <submittedName>
        <fullName evidence="2">Pimeloyl-ACP methyl ester carboxylesterase</fullName>
    </submittedName>
</protein>
<dbReference type="PRINTS" id="PR00111">
    <property type="entry name" value="ABHYDROLASE"/>
</dbReference>
<dbReference type="PANTHER" id="PTHR43798:SF33">
    <property type="entry name" value="HYDROLASE, PUTATIVE (AFU_ORTHOLOGUE AFUA_2G14860)-RELATED"/>
    <property type="match status" value="1"/>
</dbReference>
<dbReference type="Proteomes" id="UP000569914">
    <property type="component" value="Unassembled WGS sequence"/>
</dbReference>
<dbReference type="PRINTS" id="PR00412">
    <property type="entry name" value="EPOXHYDRLASE"/>
</dbReference>
<keyword evidence="3" id="KW-1185">Reference proteome</keyword>
<accession>A0A7Y9I2W2</accession>
<dbReference type="InterPro" id="IPR050266">
    <property type="entry name" value="AB_hydrolase_sf"/>
</dbReference>
<organism evidence="2 3">
    <name type="scientific">Microlunatus parietis</name>
    <dbReference type="NCBI Taxonomy" id="682979"/>
    <lineage>
        <taxon>Bacteria</taxon>
        <taxon>Bacillati</taxon>
        <taxon>Actinomycetota</taxon>
        <taxon>Actinomycetes</taxon>
        <taxon>Propionibacteriales</taxon>
        <taxon>Propionibacteriaceae</taxon>
        <taxon>Microlunatus</taxon>
    </lineage>
</organism>
<dbReference type="GO" id="GO:0016020">
    <property type="term" value="C:membrane"/>
    <property type="evidence" value="ECO:0007669"/>
    <property type="project" value="TreeGrafter"/>
</dbReference>
<evidence type="ECO:0000313" key="3">
    <source>
        <dbReference type="Proteomes" id="UP000569914"/>
    </source>
</evidence>
<dbReference type="SUPFAM" id="SSF53474">
    <property type="entry name" value="alpha/beta-Hydrolases"/>
    <property type="match status" value="1"/>
</dbReference>
<proteinExistence type="predicted"/>
<dbReference type="PANTHER" id="PTHR43798">
    <property type="entry name" value="MONOACYLGLYCEROL LIPASE"/>
    <property type="match status" value="1"/>
</dbReference>